<feature type="compositionally biased region" description="Low complexity" evidence="4">
    <location>
        <begin position="7"/>
        <end position="23"/>
    </location>
</feature>
<evidence type="ECO:0000256" key="3">
    <source>
        <dbReference type="ARBA" id="ARBA00022795"/>
    </source>
</evidence>
<dbReference type="EMBL" id="JAUEDK010000005">
    <property type="protein sequence ID" value="MDN0074174.1"/>
    <property type="molecule type" value="Genomic_DNA"/>
</dbReference>
<dbReference type="InterPro" id="IPR001635">
    <property type="entry name" value="Flag_hook_Flik"/>
</dbReference>
<keyword evidence="6" id="KW-0966">Cell projection</keyword>
<evidence type="ECO:0000259" key="5">
    <source>
        <dbReference type="Pfam" id="PF02120"/>
    </source>
</evidence>
<keyword evidence="3" id="KW-1005">Bacterial flagellum biogenesis</keyword>
<keyword evidence="7" id="KW-1185">Reference proteome</keyword>
<keyword evidence="6" id="KW-0969">Cilium</keyword>
<name>A0ABT7XK63_9NEIS</name>
<evidence type="ECO:0000256" key="1">
    <source>
        <dbReference type="ARBA" id="ARBA00003944"/>
    </source>
</evidence>
<feature type="region of interest" description="Disordered" evidence="4">
    <location>
        <begin position="1"/>
        <end position="25"/>
    </location>
</feature>
<evidence type="ECO:0000256" key="4">
    <source>
        <dbReference type="SAM" id="MobiDB-lite"/>
    </source>
</evidence>
<dbReference type="PANTHER" id="PTHR37533">
    <property type="entry name" value="FLAGELLAR HOOK-LENGTH CONTROL PROTEIN"/>
    <property type="match status" value="1"/>
</dbReference>
<feature type="region of interest" description="Disordered" evidence="4">
    <location>
        <begin position="326"/>
        <end position="361"/>
    </location>
</feature>
<evidence type="ECO:0000256" key="2">
    <source>
        <dbReference type="ARBA" id="ARBA00009149"/>
    </source>
</evidence>
<reference evidence="6" key="1">
    <citation type="submission" date="2023-06" db="EMBL/GenBank/DDBJ databases">
        <authorList>
            <person name="Zhang S."/>
        </authorList>
    </citation>
    <scope>NUCLEOTIDE SEQUENCE</scope>
    <source>
        <strain evidence="6">SG2303</strain>
    </source>
</reference>
<organism evidence="6 7">
    <name type="scientific">Crenobacter oryzisoli</name>
    <dbReference type="NCBI Taxonomy" id="3056844"/>
    <lineage>
        <taxon>Bacteria</taxon>
        <taxon>Pseudomonadati</taxon>
        <taxon>Pseudomonadota</taxon>
        <taxon>Betaproteobacteria</taxon>
        <taxon>Neisseriales</taxon>
        <taxon>Neisseriaceae</taxon>
        <taxon>Crenobacter</taxon>
    </lineage>
</organism>
<proteinExistence type="inferred from homology"/>
<dbReference type="CDD" id="cd17470">
    <property type="entry name" value="T3SS_Flik_C"/>
    <property type="match status" value="1"/>
</dbReference>
<comment type="function">
    <text evidence="1">Controls the length of the flagellar hook.</text>
</comment>
<feature type="compositionally biased region" description="Low complexity" evidence="4">
    <location>
        <begin position="333"/>
        <end position="345"/>
    </location>
</feature>
<dbReference type="PRINTS" id="PR01007">
    <property type="entry name" value="FLGHOOKFLIK"/>
</dbReference>
<dbReference type="Gene3D" id="3.30.750.140">
    <property type="match status" value="1"/>
</dbReference>
<keyword evidence="6" id="KW-0282">Flagellum</keyword>
<dbReference type="Proteomes" id="UP001168540">
    <property type="component" value="Unassembled WGS sequence"/>
</dbReference>
<feature type="domain" description="Flagellar hook-length control protein-like C-terminal" evidence="5">
    <location>
        <begin position="255"/>
        <end position="337"/>
    </location>
</feature>
<dbReference type="PANTHER" id="PTHR37533:SF2">
    <property type="entry name" value="FLAGELLAR HOOK-LENGTH CONTROL PROTEIN"/>
    <property type="match status" value="1"/>
</dbReference>
<comment type="caution">
    <text evidence="6">The sequence shown here is derived from an EMBL/GenBank/DDBJ whole genome shotgun (WGS) entry which is preliminary data.</text>
</comment>
<evidence type="ECO:0000313" key="6">
    <source>
        <dbReference type="EMBL" id="MDN0074174.1"/>
    </source>
</evidence>
<dbReference type="Pfam" id="PF02120">
    <property type="entry name" value="Flg_hook"/>
    <property type="match status" value="1"/>
</dbReference>
<comment type="similarity">
    <text evidence="2">Belongs to the FliK family.</text>
</comment>
<dbReference type="InterPro" id="IPR038610">
    <property type="entry name" value="FliK-like_C_sf"/>
</dbReference>
<feature type="compositionally biased region" description="Basic and acidic residues" evidence="4">
    <location>
        <begin position="63"/>
        <end position="73"/>
    </location>
</feature>
<gene>
    <name evidence="6" type="ORF">QU481_04630</name>
</gene>
<dbReference type="InterPro" id="IPR052563">
    <property type="entry name" value="FliK"/>
</dbReference>
<protein>
    <submittedName>
        <fullName evidence="6">Flagellar hook-length control protein FliK</fullName>
    </submittedName>
</protein>
<dbReference type="RefSeq" id="WP_289828725.1">
    <property type="nucleotide sequence ID" value="NZ_JAUEDK010000005.1"/>
</dbReference>
<dbReference type="InterPro" id="IPR021136">
    <property type="entry name" value="Flagellar_hook_control-like_C"/>
</dbReference>
<feature type="region of interest" description="Disordered" evidence="4">
    <location>
        <begin position="54"/>
        <end position="73"/>
    </location>
</feature>
<sequence length="375" mass="37320">MTIRVQASTTVPVTPGSTTGAGSDSPGDLFAALLGSQLSTAVAGLSGGAQGDKLGAALGDGKGTSHEPSEEDPAKMAAVDPGALLAIPVFVPPVVNPTGKAAPAPTTGAAGNAATAANIVGATVSAGSQAGLTGVLPNADQAAAQQSLQRQGLPTVETGVTPLTMSLANATQATPASGEANKAMSSKLETFQNALNDAAASSGAPVNAHALLADAAALARPTGAPPVLVANVAPPLPLSISTHLSDSNWSQALGHQMMTMVNLKSDEAHISLNPPHLGPIEVSLKIDQNQAQVVFNAATPQAREAVENSLPRLASMLAGNGIQLSDAQVSSGQSGNQRQAFGQQQRGRRSDDGVSDEPDTLAAIKTARGILSTFA</sequence>
<accession>A0ABT7XK63</accession>
<evidence type="ECO:0000313" key="7">
    <source>
        <dbReference type="Proteomes" id="UP001168540"/>
    </source>
</evidence>